<keyword evidence="4" id="KW-1185">Reference proteome</keyword>
<dbReference type="GO" id="GO:0015677">
    <property type="term" value="P:copper ion import"/>
    <property type="evidence" value="ECO:0007669"/>
    <property type="project" value="TreeGrafter"/>
</dbReference>
<dbReference type="OrthoDB" id="1523398at2"/>
<dbReference type="Proteomes" id="UP000253782">
    <property type="component" value="Unassembled WGS sequence"/>
</dbReference>
<dbReference type="RefSeq" id="WP_114846292.1">
    <property type="nucleotide sequence ID" value="NZ_JBHSPE010000008.1"/>
</dbReference>
<comment type="caution">
    <text evidence="3">The sequence shown here is derived from an EMBL/GenBank/DDBJ whole genome shotgun (WGS) entry which is preliminary data.</text>
</comment>
<dbReference type="Pfam" id="PF03807">
    <property type="entry name" value="F420_oxidored"/>
    <property type="match status" value="1"/>
</dbReference>
<dbReference type="PANTHER" id="PTHR14239">
    <property type="entry name" value="DUDULIN-RELATED"/>
    <property type="match status" value="1"/>
</dbReference>
<dbReference type="GO" id="GO:0005886">
    <property type="term" value="C:plasma membrane"/>
    <property type="evidence" value="ECO:0007669"/>
    <property type="project" value="TreeGrafter"/>
</dbReference>
<dbReference type="InterPro" id="IPR051267">
    <property type="entry name" value="STEAP_metalloreductase"/>
</dbReference>
<dbReference type="GO" id="GO:0052851">
    <property type="term" value="F:ferric-chelate reductase (NADPH) activity"/>
    <property type="evidence" value="ECO:0007669"/>
    <property type="project" value="TreeGrafter"/>
</dbReference>
<dbReference type="Gene3D" id="3.40.50.720">
    <property type="entry name" value="NAD(P)-binding Rossmann-like Domain"/>
    <property type="match status" value="1"/>
</dbReference>
<evidence type="ECO:0000313" key="3">
    <source>
        <dbReference type="EMBL" id="RDD80988.1"/>
    </source>
</evidence>
<dbReference type="EMBL" id="QQAH01000013">
    <property type="protein sequence ID" value="RDD80988.1"/>
    <property type="molecule type" value="Genomic_DNA"/>
</dbReference>
<evidence type="ECO:0000256" key="1">
    <source>
        <dbReference type="ARBA" id="ARBA00023002"/>
    </source>
</evidence>
<feature type="domain" description="Pyrroline-5-carboxylate reductase catalytic N-terminal" evidence="2">
    <location>
        <begin position="3"/>
        <end position="91"/>
    </location>
</feature>
<proteinExistence type="predicted"/>
<gene>
    <name evidence="3" type="ORF">DVJ77_14920</name>
</gene>
<dbReference type="GO" id="GO:0008823">
    <property type="term" value="F:cupric reductase (NADH) activity"/>
    <property type="evidence" value="ECO:0007669"/>
    <property type="project" value="TreeGrafter"/>
</dbReference>
<dbReference type="InterPro" id="IPR028939">
    <property type="entry name" value="P5C_Rdtase_cat_N"/>
</dbReference>
<evidence type="ECO:0000259" key="2">
    <source>
        <dbReference type="Pfam" id="PF03807"/>
    </source>
</evidence>
<evidence type="ECO:0000313" key="4">
    <source>
        <dbReference type="Proteomes" id="UP000253782"/>
    </source>
</evidence>
<keyword evidence="1" id="KW-0560">Oxidoreductase</keyword>
<accession>A0A369UMP3</accession>
<name>A0A369UMP3_9GAMM</name>
<organism evidence="3 4">
    <name type="scientific">Dyella tabacisoli</name>
    <dbReference type="NCBI Taxonomy" id="2282381"/>
    <lineage>
        <taxon>Bacteria</taxon>
        <taxon>Pseudomonadati</taxon>
        <taxon>Pseudomonadota</taxon>
        <taxon>Gammaproteobacteria</taxon>
        <taxon>Lysobacterales</taxon>
        <taxon>Rhodanobacteraceae</taxon>
        <taxon>Dyella</taxon>
    </lineage>
</organism>
<sequence length="198" mass="20567">MSYAIIGSGAIGGALAKQFARNKIKTVITNRRGPASLEDALQAFAPAVSAAKTTDALDADVIILAVPFGAVGEVAKLRGDWSGKIVVDATNAIEFPAFTPLDLGGRPSSQVVAAQFKGAKVVKAFNTLPAAVLGDEPRRSEGQRTIFVSGDHAEANEQVASLATSLGFSPITLGRLEEGGLLQQFGGPLMVHSLIKQR</sequence>
<dbReference type="InterPro" id="IPR036291">
    <property type="entry name" value="NAD(P)-bd_dom_sf"/>
</dbReference>
<dbReference type="SUPFAM" id="SSF51735">
    <property type="entry name" value="NAD(P)-binding Rossmann-fold domains"/>
    <property type="match status" value="1"/>
</dbReference>
<reference evidence="3 4" key="1">
    <citation type="submission" date="2018-07" db="EMBL/GenBank/DDBJ databases">
        <title>Dyella tabacisoli L4-6T, whole genome shotgun sequence.</title>
        <authorList>
            <person name="Zhou X.-K."/>
            <person name="Li W.-J."/>
            <person name="Duan Y.-Q."/>
        </authorList>
    </citation>
    <scope>NUCLEOTIDE SEQUENCE [LARGE SCALE GENOMIC DNA]</scope>
    <source>
        <strain evidence="3 4">L4-6</strain>
    </source>
</reference>
<dbReference type="AlphaFoldDB" id="A0A369UMP3"/>
<dbReference type="PANTHER" id="PTHR14239:SF0">
    <property type="entry name" value="F420-DEPENDENT NADP REDUCTASE"/>
    <property type="match status" value="1"/>
</dbReference>
<protein>
    <submittedName>
        <fullName evidence="3">NADP oxidoreductase</fullName>
    </submittedName>
</protein>